<dbReference type="InterPro" id="IPR044527">
    <property type="entry name" value="NrtA/CpmA_ABC-bd_dom"/>
</dbReference>
<protein>
    <submittedName>
        <fullName evidence="7">Nitrate/nitrite transport system substrate-binding protein</fullName>
    </submittedName>
</protein>
<gene>
    <name evidence="7" type="ORF">J2X05_003577</name>
</gene>
<keyword evidence="5" id="KW-0472">Membrane</keyword>
<evidence type="ECO:0000256" key="4">
    <source>
        <dbReference type="ARBA" id="ARBA00022519"/>
    </source>
</evidence>
<evidence type="ECO:0000256" key="1">
    <source>
        <dbReference type="ARBA" id="ARBA00004308"/>
    </source>
</evidence>
<evidence type="ECO:0000256" key="6">
    <source>
        <dbReference type="SAM" id="SignalP"/>
    </source>
</evidence>
<evidence type="ECO:0000256" key="5">
    <source>
        <dbReference type="ARBA" id="ARBA00023136"/>
    </source>
</evidence>
<evidence type="ECO:0000313" key="7">
    <source>
        <dbReference type="EMBL" id="MDR7091542.1"/>
    </source>
</evidence>
<comment type="subcellular location">
    <subcellularLocation>
        <location evidence="1">Endomembrane system</location>
    </subcellularLocation>
</comment>
<dbReference type="EMBL" id="JAVDVX010000007">
    <property type="protein sequence ID" value="MDR7091542.1"/>
    <property type="molecule type" value="Genomic_DNA"/>
</dbReference>
<feature type="chain" id="PRO_5047179210" evidence="6">
    <location>
        <begin position="38"/>
        <end position="465"/>
    </location>
</feature>
<dbReference type="Gene3D" id="3.40.190.10">
    <property type="entry name" value="Periplasmic binding protein-like II"/>
    <property type="match status" value="2"/>
</dbReference>
<keyword evidence="6" id="KW-0732">Signal</keyword>
<dbReference type="SUPFAM" id="SSF53850">
    <property type="entry name" value="Periplasmic binding protein-like II"/>
    <property type="match status" value="1"/>
</dbReference>
<dbReference type="PANTHER" id="PTHR30024:SF43">
    <property type="entry name" value="BLL4572 PROTEIN"/>
    <property type="match status" value="1"/>
</dbReference>
<evidence type="ECO:0000313" key="8">
    <source>
        <dbReference type="Proteomes" id="UP001253595"/>
    </source>
</evidence>
<evidence type="ECO:0000256" key="2">
    <source>
        <dbReference type="ARBA" id="ARBA00022448"/>
    </source>
</evidence>
<organism evidence="7 8">
    <name type="scientific">Cellvibrio fibrivorans</name>
    <dbReference type="NCBI Taxonomy" id="126350"/>
    <lineage>
        <taxon>Bacteria</taxon>
        <taxon>Pseudomonadati</taxon>
        <taxon>Pseudomonadota</taxon>
        <taxon>Gammaproteobacteria</taxon>
        <taxon>Cellvibrionales</taxon>
        <taxon>Cellvibrionaceae</taxon>
        <taxon>Cellvibrio</taxon>
    </lineage>
</organism>
<proteinExistence type="predicted"/>
<keyword evidence="3" id="KW-1003">Cell membrane</keyword>
<keyword evidence="8" id="KW-1185">Reference proteome</keyword>
<feature type="signal peptide" evidence="6">
    <location>
        <begin position="1"/>
        <end position="37"/>
    </location>
</feature>
<dbReference type="Pfam" id="PF13379">
    <property type="entry name" value="NMT1_2"/>
    <property type="match status" value="1"/>
</dbReference>
<name>A0ABU1V257_9GAMM</name>
<dbReference type="Proteomes" id="UP001253595">
    <property type="component" value="Unassembled WGS sequence"/>
</dbReference>
<dbReference type="PANTHER" id="PTHR30024">
    <property type="entry name" value="ALIPHATIC SULFONATES-BINDING PROTEIN-RELATED"/>
    <property type="match status" value="1"/>
</dbReference>
<keyword evidence="2" id="KW-0813">Transport</keyword>
<comment type="caution">
    <text evidence="7">The sequence shown here is derived from an EMBL/GenBank/DDBJ whole genome shotgun (WGS) entry which is preliminary data.</text>
</comment>
<accession>A0ABU1V257</accession>
<keyword evidence="4" id="KW-0997">Cell inner membrane</keyword>
<dbReference type="CDD" id="cd13553">
    <property type="entry name" value="PBP2_NrtA_CpmA_like"/>
    <property type="match status" value="1"/>
</dbReference>
<evidence type="ECO:0000256" key="3">
    <source>
        <dbReference type="ARBA" id="ARBA00022475"/>
    </source>
</evidence>
<reference evidence="7 8" key="1">
    <citation type="submission" date="2023-07" db="EMBL/GenBank/DDBJ databases">
        <title>Sorghum-associated microbial communities from plants grown in Nebraska, USA.</title>
        <authorList>
            <person name="Schachtman D."/>
        </authorList>
    </citation>
    <scope>NUCLEOTIDE SEQUENCE [LARGE SCALE GENOMIC DNA]</scope>
    <source>
        <strain evidence="7 8">BE190</strain>
    </source>
</reference>
<sequence length="465" mass="51098">MKETITTMKKISSLLRPLAKTTFALAAAFSLITAAQAATGPAEKTELKFGFIKLTDMADLAVAYENGYFDDEGLTVELEAQANWKVVLDRVISGELDGSHMLLAQPVAANIGYGTQAELVFPFTMTQNTYAITVSNEIWKKMKKNVPVGTDGKPVHPISASTLKPVVDSMKDAGKSIQMGVVFPVSTHNMGLRYWLAAGGINPGLYAPHKGDTTGQINADILLSVTPPPQMPATMEAGTIQGYSVGEPWNQQAVFRGIGVPVMAVHNKIGDKVFGVRKDFIEKNPNTTIRVVKAMIRAAKWLDENNNANRSAGAKMISAAHYVGADYKVIANSMTGVFEYERKDVRPTPDFNVFFRYNASYPHTSDAVWYLTQMRRWGQIPEAKPDSWYMEMGRKAVAPEIYQQAAADLIAEGKMAASDFPDFKTFNGIRAVNETEWIDGVQFDAAKPNEYLTKFKIGLKGDEKI</sequence>